<feature type="non-terminal residue" evidence="1">
    <location>
        <position position="44"/>
    </location>
</feature>
<dbReference type="AlphaFoldDB" id="X1B8V1"/>
<dbReference type="EMBL" id="BART01022090">
    <property type="protein sequence ID" value="GAG92214.1"/>
    <property type="molecule type" value="Genomic_DNA"/>
</dbReference>
<proteinExistence type="predicted"/>
<evidence type="ECO:0000313" key="1">
    <source>
        <dbReference type="EMBL" id="GAG92214.1"/>
    </source>
</evidence>
<comment type="caution">
    <text evidence="1">The sequence shown here is derived from an EMBL/GenBank/DDBJ whole genome shotgun (WGS) entry which is preliminary data.</text>
</comment>
<gene>
    <name evidence="1" type="ORF">S01H4_40543</name>
</gene>
<organism evidence="1">
    <name type="scientific">marine sediment metagenome</name>
    <dbReference type="NCBI Taxonomy" id="412755"/>
    <lineage>
        <taxon>unclassified sequences</taxon>
        <taxon>metagenomes</taxon>
        <taxon>ecological metagenomes</taxon>
    </lineage>
</organism>
<sequence length="44" mass="5198">MVHLRNFVAVYFNFTGRGRKRVRLGILNLILKCHPGRFEFHAVN</sequence>
<name>X1B8V1_9ZZZZ</name>
<accession>X1B8V1</accession>
<protein>
    <submittedName>
        <fullName evidence="1">Uncharacterized protein</fullName>
    </submittedName>
</protein>
<reference evidence="1" key="1">
    <citation type="journal article" date="2014" name="Front. Microbiol.">
        <title>High frequency of phylogenetically diverse reductive dehalogenase-homologous genes in deep subseafloor sedimentary metagenomes.</title>
        <authorList>
            <person name="Kawai M."/>
            <person name="Futagami T."/>
            <person name="Toyoda A."/>
            <person name="Takaki Y."/>
            <person name="Nishi S."/>
            <person name="Hori S."/>
            <person name="Arai W."/>
            <person name="Tsubouchi T."/>
            <person name="Morono Y."/>
            <person name="Uchiyama I."/>
            <person name="Ito T."/>
            <person name="Fujiyama A."/>
            <person name="Inagaki F."/>
            <person name="Takami H."/>
        </authorList>
    </citation>
    <scope>NUCLEOTIDE SEQUENCE</scope>
    <source>
        <strain evidence="1">Expedition CK06-06</strain>
    </source>
</reference>